<comment type="caution">
    <text evidence="2">The sequence shown here is derived from an EMBL/GenBank/DDBJ whole genome shotgun (WGS) entry which is preliminary data.</text>
</comment>
<dbReference type="EMBL" id="BMNC01000004">
    <property type="protein sequence ID" value="GGM94796.1"/>
    <property type="molecule type" value="Genomic_DNA"/>
</dbReference>
<keyword evidence="3" id="KW-1185">Reference proteome</keyword>
<organism evidence="2 3">
    <name type="scientific">Lentzea pudingi</name>
    <dbReference type="NCBI Taxonomy" id="1789439"/>
    <lineage>
        <taxon>Bacteria</taxon>
        <taxon>Bacillati</taxon>
        <taxon>Actinomycetota</taxon>
        <taxon>Actinomycetes</taxon>
        <taxon>Pseudonocardiales</taxon>
        <taxon>Pseudonocardiaceae</taxon>
        <taxon>Lentzea</taxon>
    </lineage>
</organism>
<dbReference type="Gene3D" id="3.40.830.10">
    <property type="entry name" value="LigB-like"/>
    <property type="match status" value="1"/>
</dbReference>
<dbReference type="InterPro" id="IPR004183">
    <property type="entry name" value="Xdiol_dOase_suB"/>
</dbReference>
<gene>
    <name evidence="2" type="ORF">GCM10011609_35320</name>
</gene>
<evidence type="ECO:0000259" key="1">
    <source>
        <dbReference type="Pfam" id="PF02900"/>
    </source>
</evidence>
<dbReference type="SUPFAM" id="SSF53213">
    <property type="entry name" value="LigB-like"/>
    <property type="match status" value="1"/>
</dbReference>
<evidence type="ECO:0000313" key="3">
    <source>
        <dbReference type="Proteomes" id="UP000597656"/>
    </source>
</evidence>
<dbReference type="Pfam" id="PF02900">
    <property type="entry name" value="LigB"/>
    <property type="match status" value="1"/>
</dbReference>
<sequence length="289" mass="31892">MARLVEVVCVPHDPTIPAGLRAAEPPKALAETRDAFEHLRGRLKEASPDVLLVAAGDHLNQWFMHNMPQFLIGKAPRAAGPFDHERELFGLDAYDTEIEGALARHLLDRGVEKHSDFAYSNEFTLDHGFVVPLSMLRPEQDLPVVPLFTNVMAPPVAPGTRFHALGVAVRELVERFDQDLRVAVITSGHMSNSIGGPRMLDFVKDPLSEWDRRTWEQLHDGDVGELVAECTFERLYEQGNGTAGFLDYLFALGLVGDARPTWSALAAGPTQPPAGFLRWDEATVNGVRA</sequence>
<dbReference type="Proteomes" id="UP000597656">
    <property type="component" value="Unassembled WGS sequence"/>
</dbReference>
<accession>A0ABQ2HXY1</accession>
<protein>
    <recommendedName>
        <fullName evidence="1">Extradiol ring-cleavage dioxygenase class III enzyme subunit B domain-containing protein</fullName>
    </recommendedName>
</protein>
<name>A0ABQ2HXY1_9PSEU</name>
<evidence type="ECO:0000313" key="2">
    <source>
        <dbReference type="EMBL" id="GGM94796.1"/>
    </source>
</evidence>
<proteinExistence type="predicted"/>
<feature type="domain" description="Extradiol ring-cleavage dioxygenase class III enzyme subunit B" evidence="1">
    <location>
        <begin position="8"/>
        <end position="259"/>
    </location>
</feature>
<dbReference type="RefSeq" id="WP_189155809.1">
    <property type="nucleotide sequence ID" value="NZ_BMNC01000004.1"/>
</dbReference>
<reference evidence="3" key="1">
    <citation type="journal article" date="2019" name="Int. J. Syst. Evol. Microbiol.">
        <title>The Global Catalogue of Microorganisms (GCM) 10K type strain sequencing project: providing services to taxonomists for standard genome sequencing and annotation.</title>
        <authorList>
            <consortium name="The Broad Institute Genomics Platform"/>
            <consortium name="The Broad Institute Genome Sequencing Center for Infectious Disease"/>
            <person name="Wu L."/>
            <person name="Ma J."/>
        </authorList>
    </citation>
    <scope>NUCLEOTIDE SEQUENCE [LARGE SCALE GENOMIC DNA]</scope>
    <source>
        <strain evidence="3">CGMCC 4.7319</strain>
    </source>
</reference>